<dbReference type="AlphaFoldDB" id="A0A0D2P7R2"/>
<keyword evidence="1" id="KW-0479">Metal-binding</keyword>
<dbReference type="InterPro" id="IPR013087">
    <property type="entry name" value="Znf_C2H2_type"/>
</dbReference>
<feature type="domain" description="C2H2-type" evidence="7">
    <location>
        <begin position="259"/>
        <end position="282"/>
    </location>
</feature>
<accession>A0A0D2P7R2</accession>
<proteinExistence type="predicted"/>
<dbReference type="EMBL" id="KN817536">
    <property type="protein sequence ID" value="KJA24666.1"/>
    <property type="molecule type" value="Genomic_DNA"/>
</dbReference>
<dbReference type="GO" id="GO:0000978">
    <property type="term" value="F:RNA polymerase II cis-regulatory region sequence-specific DNA binding"/>
    <property type="evidence" value="ECO:0007669"/>
    <property type="project" value="TreeGrafter"/>
</dbReference>
<evidence type="ECO:0000256" key="4">
    <source>
        <dbReference type="ARBA" id="ARBA00022833"/>
    </source>
</evidence>
<keyword evidence="4" id="KW-0862">Zinc</keyword>
<evidence type="ECO:0000256" key="6">
    <source>
        <dbReference type="SAM" id="MobiDB-lite"/>
    </source>
</evidence>
<dbReference type="SUPFAM" id="SSF57667">
    <property type="entry name" value="beta-beta-alpha zinc fingers"/>
    <property type="match status" value="1"/>
</dbReference>
<dbReference type="PANTHER" id="PTHR19818">
    <property type="entry name" value="ZINC FINGER PROTEIN ZIC AND GLI"/>
    <property type="match status" value="1"/>
</dbReference>
<evidence type="ECO:0000256" key="1">
    <source>
        <dbReference type="ARBA" id="ARBA00022723"/>
    </source>
</evidence>
<evidence type="ECO:0000256" key="5">
    <source>
        <dbReference type="PROSITE-ProRule" id="PRU00042"/>
    </source>
</evidence>
<dbReference type="PANTHER" id="PTHR19818:SF139">
    <property type="entry name" value="PAIR-RULE PROTEIN ODD-PAIRED"/>
    <property type="match status" value="1"/>
</dbReference>
<dbReference type="InterPro" id="IPR050329">
    <property type="entry name" value="GLI_C2H2-zinc-finger"/>
</dbReference>
<feature type="compositionally biased region" description="Polar residues" evidence="6">
    <location>
        <begin position="130"/>
        <end position="140"/>
    </location>
</feature>
<keyword evidence="3 5" id="KW-0863">Zinc-finger</keyword>
<feature type="compositionally biased region" description="Basic and acidic residues" evidence="6">
    <location>
        <begin position="110"/>
        <end position="129"/>
    </location>
</feature>
<dbReference type="SMART" id="SM00355">
    <property type="entry name" value="ZnF_C2H2"/>
    <property type="match status" value="3"/>
</dbReference>
<dbReference type="GO" id="GO:0045944">
    <property type="term" value="P:positive regulation of transcription by RNA polymerase II"/>
    <property type="evidence" value="ECO:0007669"/>
    <property type="project" value="UniProtKB-ARBA"/>
</dbReference>
<dbReference type="PROSITE" id="PS00028">
    <property type="entry name" value="ZINC_FINGER_C2H2_1"/>
    <property type="match status" value="2"/>
</dbReference>
<dbReference type="STRING" id="945553.A0A0D2P7R2"/>
<dbReference type="GO" id="GO:0005634">
    <property type="term" value="C:nucleus"/>
    <property type="evidence" value="ECO:0007669"/>
    <property type="project" value="UniProtKB-ARBA"/>
</dbReference>
<feature type="region of interest" description="Disordered" evidence="6">
    <location>
        <begin position="35"/>
        <end position="62"/>
    </location>
</feature>
<dbReference type="Gene3D" id="3.30.160.60">
    <property type="entry name" value="Classic Zinc Finger"/>
    <property type="match status" value="2"/>
</dbReference>
<feature type="region of interest" description="Disordered" evidence="6">
    <location>
        <begin position="85"/>
        <end position="178"/>
    </location>
</feature>
<dbReference type="GO" id="GO:0000981">
    <property type="term" value="F:DNA-binding transcription factor activity, RNA polymerase II-specific"/>
    <property type="evidence" value="ECO:0007669"/>
    <property type="project" value="TreeGrafter"/>
</dbReference>
<dbReference type="GO" id="GO:0008270">
    <property type="term" value="F:zinc ion binding"/>
    <property type="evidence" value="ECO:0007669"/>
    <property type="project" value="UniProtKB-KW"/>
</dbReference>
<reference evidence="9" key="1">
    <citation type="submission" date="2014-04" db="EMBL/GenBank/DDBJ databases">
        <title>Evolutionary Origins and Diversification of the Mycorrhizal Mutualists.</title>
        <authorList>
            <consortium name="DOE Joint Genome Institute"/>
            <consortium name="Mycorrhizal Genomics Consortium"/>
            <person name="Kohler A."/>
            <person name="Kuo A."/>
            <person name="Nagy L.G."/>
            <person name="Floudas D."/>
            <person name="Copeland A."/>
            <person name="Barry K.W."/>
            <person name="Cichocki N."/>
            <person name="Veneault-Fourrey C."/>
            <person name="LaButti K."/>
            <person name="Lindquist E.A."/>
            <person name="Lipzen A."/>
            <person name="Lundell T."/>
            <person name="Morin E."/>
            <person name="Murat C."/>
            <person name="Riley R."/>
            <person name="Ohm R."/>
            <person name="Sun H."/>
            <person name="Tunlid A."/>
            <person name="Henrissat B."/>
            <person name="Grigoriev I.V."/>
            <person name="Hibbett D.S."/>
            <person name="Martin F."/>
        </authorList>
    </citation>
    <scope>NUCLEOTIDE SEQUENCE [LARGE SCALE GENOMIC DNA]</scope>
    <source>
        <strain evidence="9">FD-334 SS-4</strain>
    </source>
</reference>
<feature type="domain" description="C2H2-type" evidence="7">
    <location>
        <begin position="230"/>
        <end position="258"/>
    </location>
</feature>
<dbReference type="PROSITE" id="PS50157">
    <property type="entry name" value="ZINC_FINGER_C2H2_2"/>
    <property type="match status" value="2"/>
</dbReference>
<dbReference type="Proteomes" id="UP000054270">
    <property type="component" value="Unassembled WGS sequence"/>
</dbReference>
<organism evidence="8 9">
    <name type="scientific">Hypholoma sublateritium (strain FD-334 SS-4)</name>
    <dbReference type="NCBI Taxonomy" id="945553"/>
    <lineage>
        <taxon>Eukaryota</taxon>
        <taxon>Fungi</taxon>
        <taxon>Dikarya</taxon>
        <taxon>Basidiomycota</taxon>
        <taxon>Agaricomycotina</taxon>
        <taxon>Agaricomycetes</taxon>
        <taxon>Agaricomycetidae</taxon>
        <taxon>Agaricales</taxon>
        <taxon>Agaricineae</taxon>
        <taxon>Strophariaceae</taxon>
        <taxon>Hypholoma</taxon>
    </lineage>
</organism>
<dbReference type="OrthoDB" id="2993510at2759"/>
<dbReference type="InterPro" id="IPR036236">
    <property type="entry name" value="Znf_C2H2_sf"/>
</dbReference>
<evidence type="ECO:0000256" key="3">
    <source>
        <dbReference type="ARBA" id="ARBA00022771"/>
    </source>
</evidence>
<evidence type="ECO:0000259" key="7">
    <source>
        <dbReference type="PROSITE" id="PS50157"/>
    </source>
</evidence>
<evidence type="ECO:0000256" key="2">
    <source>
        <dbReference type="ARBA" id="ARBA00022737"/>
    </source>
</evidence>
<name>A0A0D2P7R2_HYPSF</name>
<gene>
    <name evidence="8" type="ORF">HYPSUDRAFT_38752</name>
</gene>
<feature type="region of interest" description="Disordered" evidence="6">
    <location>
        <begin position="277"/>
        <end position="299"/>
    </location>
</feature>
<sequence length="299" mass="34514">MDHSDSTLSSKMRSLHFNDMPEHLSPHLSNILNENLKLNPPGIPDNMRASSSQWHDREDRQSLPSLSELGILDWHRNVPRQDVHERTLFTRSSPPLRVYSTPPPAMSNRVRTDRDDIDSRSYYVPDRRSSPASIYSSTSDRITDVHGTESLVGHTHSPAGSYECRSLNGSPSRRTEDSDTKWLAYAVKTSRKDKNGSALYQCQYENCGHEQTKQAVKRHVNDVHFNKRPWKCEYCDQPFKQKTSLMIHIYSKHTGETPYNCAHCDECFSDPARRNKHTKRFHPEMPSKPRPKVAYPRQS</sequence>
<evidence type="ECO:0000313" key="8">
    <source>
        <dbReference type="EMBL" id="KJA24666.1"/>
    </source>
</evidence>
<keyword evidence="9" id="KW-1185">Reference proteome</keyword>
<evidence type="ECO:0000313" key="9">
    <source>
        <dbReference type="Proteomes" id="UP000054270"/>
    </source>
</evidence>
<keyword evidence="2" id="KW-0677">Repeat</keyword>
<protein>
    <recommendedName>
        <fullName evidence="7">C2H2-type domain-containing protein</fullName>
    </recommendedName>
</protein>